<sequence>MVNLFKSESKKPEGVAKPAEQKKEVQQNTQPETQQPLQVKQQQAQISRGENAIKATHQTQTTQKFYEFFVKATTAALQQQPIVNAVIDGKEIVYKNYIDISVAVATPTGLMVPVLRNTETMNFVQIEKELIRLGNKGKEGKIQVEDMAGGTFTISNGGVFGSLMGTPIINPPQSAILGMHSIVNRPIVKNDQIVARPMMYLALTYDHRLIDGREAVTFLKTIKDEIEDPRRLLLDL</sequence>
<dbReference type="Proteomes" id="UP000008983">
    <property type="component" value="Unassembled WGS sequence"/>
</dbReference>
<dbReference type="GO" id="GO:0005739">
    <property type="term" value="C:mitochondrion"/>
    <property type="evidence" value="ECO:0007669"/>
    <property type="project" value="TreeGrafter"/>
</dbReference>
<dbReference type="OrthoDB" id="310277at2759"/>
<comment type="similarity">
    <text evidence="3">Belongs to the 2-oxoacid dehydrogenase family.</text>
</comment>
<dbReference type="Pfam" id="PF00198">
    <property type="entry name" value="2-oxoacid_dh"/>
    <property type="match status" value="1"/>
</dbReference>
<reference evidence="12 13" key="1">
    <citation type="submission" date="2011-07" db="EMBL/GenBank/DDBJ databases">
        <authorList>
            <person name="Coyne R."/>
            <person name="Brami D."/>
            <person name="Johnson J."/>
            <person name="Hostetler J."/>
            <person name="Hannick L."/>
            <person name="Clark T."/>
            <person name="Cassidy-Hanley D."/>
            <person name="Inman J."/>
        </authorList>
    </citation>
    <scope>NUCLEOTIDE SEQUENCE [LARGE SCALE GENOMIC DNA]</scope>
    <source>
        <strain evidence="12 13">G5</strain>
    </source>
</reference>
<keyword evidence="13" id="KW-1185">Reference proteome</keyword>
<evidence type="ECO:0000256" key="6">
    <source>
        <dbReference type="ARBA" id="ARBA00022679"/>
    </source>
</evidence>
<keyword evidence="7" id="KW-0450">Lipoyl</keyword>
<evidence type="ECO:0000313" key="12">
    <source>
        <dbReference type="EMBL" id="EGR31968.1"/>
    </source>
</evidence>
<dbReference type="EC" id="2.3.1.61" evidence="4"/>
<evidence type="ECO:0000256" key="7">
    <source>
        <dbReference type="ARBA" id="ARBA00022823"/>
    </source>
</evidence>
<keyword evidence="6" id="KW-0808">Transferase</keyword>
<dbReference type="GO" id="GO:0006099">
    <property type="term" value="P:tricarboxylic acid cycle"/>
    <property type="evidence" value="ECO:0007669"/>
    <property type="project" value="UniProtKB-KW"/>
</dbReference>
<comment type="pathway">
    <text evidence="2">Amino-acid degradation; L-lysine degradation via saccharopine pathway; glutaryl-CoA from L-lysine: step 6/6.</text>
</comment>
<dbReference type="InterPro" id="IPR023213">
    <property type="entry name" value="CAT-like_dom_sf"/>
</dbReference>
<evidence type="ECO:0000256" key="3">
    <source>
        <dbReference type="ARBA" id="ARBA00007317"/>
    </source>
</evidence>
<dbReference type="InParanoid" id="G0QS26"/>
<evidence type="ECO:0000259" key="11">
    <source>
        <dbReference type="Pfam" id="PF00198"/>
    </source>
</evidence>
<feature type="compositionally biased region" description="Basic and acidic residues" evidence="10">
    <location>
        <begin position="7"/>
        <end position="25"/>
    </location>
</feature>
<dbReference type="PANTHER" id="PTHR43416:SF5">
    <property type="entry name" value="DIHYDROLIPOYLLYSINE-RESIDUE SUCCINYLTRANSFERASE COMPONENT OF 2-OXOGLUTARATE DEHYDROGENASE COMPLEX, MITOCHONDRIAL"/>
    <property type="match status" value="1"/>
</dbReference>
<dbReference type="InterPro" id="IPR001078">
    <property type="entry name" value="2-oxoacid_DH_actylTfrase"/>
</dbReference>
<name>G0QS26_ICHMU</name>
<evidence type="ECO:0000256" key="2">
    <source>
        <dbReference type="ARBA" id="ARBA00005145"/>
    </source>
</evidence>
<organism evidence="12 13">
    <name type="scientific">Ichthyophthirius multifiliis</name>
    <name type="common">White spot disease agent</name>
    <name type="synonym">Ich</name>
    <dbReference type="NCBI Taxonomy" id="5932"/>
    <lineage>
        <taxon>Eukaryota</taxon>
        <taxon>Sar</taxon>
        <taxon>Alveolata</taxon>
        <taxon>Ciliophora</taxon>
        <taxon>Intramacronucleata</taxon>
        <taxon>Oligohymenophorea</taxon>
        <taxon>Hymenostomatida</taxon>
        <taxon>Ophryoglenina</taxon>
        <taxon>Ichthyophthirius</taxon>
    </lineage>
</organism>
<evidence type="ECO:0000256" key="5">
    <source>
        <dbReference type="ARBA" id="ARBA00022532"/>
    </source>
</evidence>
<feature type="domain" description="2-oxoacid dehydrogenase acyltransferase catalytic" evidence="11">
    <location>
        <begin position="52"/>
        <end position="234"/>
    </location>
</feature>
<evidence type="ECO:0000256" key="8">
    <source>
        <dbReference type="ARBA" id="ARBA00023315"/>
    </source>
</evidence>
<evidence type="ECO:0000256" key="10">
    <source>
        <dbReference type="SAM" id="MobiDB-lite"/>
    </source>
</evidence>
<dbReference type="Gene3D" id="3.30.559.10">
    <property type="entry name" value="Chloramphenicol acetyltransferase-like domain"/>
    <property type="match status" value="1"/>
</dbReference>
<accession>G0QS26</accession>
<dbReference type="AlphaFoldDB" id="G0QS26"/>
<dbReference type="RefSeq" id="XP_004035454.1">
    <property type="nucleotide sequence ID" value="XM_004035406.1"/>
</dbReference>
<dbReference type="PANTHER" id="PTHR43416">
    <property type="entry name" value="DIHYDROLIPOYLLYSINE-RESIDUE SUCCINYLTRANSFERASE COMPONENT OF 2-OXOGLUTARATE DEHYDROGENASE COMPLEX, MITOCHONDRIAL-RELATED"/>
    <property type="match status" value="1"/>
</dbReference>
<keyword evidence="5" id="KW-0816">Tricarboxylic acid cycle</keyword>
<dbReference type="OMA" id="TVITYES"/>
<gene>
    <name evidence="12" type="ORF">IMG5_098920</name>
</gene>
<dbReference type="GO" id="GO:0004149">
    <property type="term" value="F:dihydrolipoyllysine-residue succinyltransferase activity"/>
    <property type="evidence" value="ECO:0007669"/>
    <property type="project" value="UniProtKB-EC"/>
</dbReference>
<dbReference type="eggNOG" id="KOG0559">
    <property type="taxonomic scope" value="Eukaryota"/>
</dbReference>
<dbReference type="STRING" id="857967.G0QS26"/>
<dbReference type="InterPro" id="IPR050537">
    <property type="entry name" value="2-oxoacid_dehydrogenase"/>
</dbReference>
<protein>
    <recommendedName>
        <fullName evidence="4">dihydrolipoyllysine-residue succinyltransferase</fullName>
        <ecNumber evidence="4">2.3.1.61</ecNumber>
    </recommendedName>
    <alternativeName>
        <fullName evidence="9">2-oxoglutarate dehydrogenase complex component E2</fullName>
    </alternativeName>
</protein>
<evidence type="ECO:0000256" key="4">
    <source>
        <dbReference type="ARBA" id="ARBA00012945"/>
    </source>
</evidence>
<keyword evidence="8" id="KW-0012">Acyltransferase</keyword>
<evidence type="ECO:0000313" key="13">
    <source>
        <dbReference type="Proteomes" id="UP000008983"/>
    </source>
</evidence>
<evidence type="ECO:0000256" key="1">
    <source>
        <dbReference type="ARBA" id="ARBA00001938"/>
    </source>
</evidence>
<evidence type="ECO:0000256" key="9">
    <source>
        <dbReference type="ARBA" id="ARBA00032406"/>
    </source>
</evidence>
<comment type="cofactor">
    <cofactor evidence="1">
        <name>(R)-lipoate</name>
        <dbReference type="ChEBI" id="CHEBI:83088"/>
    </cofactor>
</comment>
<proteinExistence type="inferred from homology"/>
<feature type="region of interest" description="Disordered" evidence="10">
    <location>
        <begin position="1"/>
        <end position="38"/>
    </location>
</feature>
<dbReference type="SUPFAM" id="SSF52777">
    <property type="entry name" value="CoA-dependent acyltransferases"/>
    <property type="match status" value="1"/>
</dbReference>
<dbReference type="EMBL" id="GL983804">
    <property type="protein sequence ID" value="EGR31968.1"/>
    <property type="molecule type" value="Genomic_DNA"/>
</dbReference>
<dbReference type="GeneID" id="14908119"/>